<dbReference type="Gene3D" id="3.60.21.10">
    <property type="match status" value="1"/>
</dbReference>
<gene>
    <name evidence="6" type="ORF">BIW11_12404</name>
</gene>
<dbReference type="InterPro" id="IPR029052">
    <property type="entry name" value="Metallo-depent_PP-like"/>
</dbReference>
<evidence type="ECO:0000313" key="7">
    <source>
        <dbReference type="Proteomes" id="UP000192247"/>
    </source>
</evidence>
<evidence type="ECO:0000256" key="3">
    <source>
        <dbReference type="RuleBase" id="RU362119"/>
    </source>
</evidence>
<dbReference type="SUPFAM" id="SSF55816">
    <property type="entry name" value="5'-nucleotidase (syn. UDP-sugar hydrolase), C-terminal domain"/>
    <property type="match status" value="1"/>
</dbReference>
<dbReference type="SUPFAM" id="SSF56300">
    <property type="entry name" value="Metallo-dependent phosphatases"/>
    <property type="match status" value="1"/>
</dbReference>
<comment type="similarity">
    <text evidence="1 3">Belongs to the 5'-nucleotidase family.</text>
</comment>
<dbReference type="OrthoDB" id="10252235at2759"/>
<dbReference type="PRINTS" id="PR01607">
    <property type="entry name" value="APYRASEFAMLY"/>
</dbReference>
<dbReference type="AlphaFoldDB" id="A0A1V9X6R7"/>
<dbReference type="GO" id="GO:0009166">
    <property type="term" value="P:nucleotide catabolic process"/>
    <property type="evidence" value="ECO:0007669"/>
    <property type="project" value="InterPro"/>
</dbReference>
<feature type="domain" description="Calcineurin-like phosphoesterase" evidence="4">
    <location>
        <begin position="26"/>
        <end position="232"/>
    </location>
</feature>
<dbReference type="Pfam" id="PF02872">
    <property type="entry name" value="5_nucleotid_C"/>
    <property type="match status" value="1"/>
</dbReference>
<dbReference type="InterPro" id="IPR036907">
    <property type="entry name" value="5'-Nucleotdase_C_sf"/>
</dbReference>
<dbReference type="STRING" id="418985.A0A1V9X6R7"/>
<evidence type="ECO:0000259" key="4">
    <source>
        <dbReference type="Pfam" id="PF00149"/>
    </source>
</evidence>
<dbReference type="GO" id="GO:0016787">
    <property type="term" value="F:hydrolase activity"/>
    <property type="evidence" value="ECO:0007669"/>
    <property type="project" value="UniProtKB-KW"/>
</dbReference>
<keyword evidence="7" id="KW-1185">Reference proteome</keyword>
<dbReference type="PANTHER" id="PTHR11575">
    <property type="entry name" value="5'-NUCLEOTIDASE-RELATED"/>
    <property type="match status" value="1"/>
</dbReference>
<keyword evidence="3" id="KW-0378">Hydrolase</keyword>
<feature type="domain" description="5'-Nucleotidase C-terminal" evidence="5">
    <location>
        <begin position="302"/>
        <end position="459"/>
    </location>
</feature>
<sequence>MGKSFSPSVYEAGKISLLSIMDVIVTLLHFNDCYNVEPQSTEPVGGAARFCTVVKSMSSLNPLILFSGDVLAPSIMSTFTKGDQMVPVLNSIRTDCAVYGNHDFDFGVDNLVDFKEKCEFPWLISNVIDNETHRLLADGLEYVIVERGGKKIGLIGLVEEEWLATLATIDPEQVEFRDFVAEGRRLAQLLKGPHHGCDYVIALTHMRYPNDCRLAENVDEIDLILGGHDHVYDVKKRGEKYIVKSGTDFRQLSKITLTFKAEGPVDTHIEEINVTSEYEEDQGLVEALKKYDEVVQGKMDEVLGHFSVELDGRFSSIRTSETNLGNFVTDVMLAATHSDLALLNSGTLRSDRVHPKGPFTMRDLVTVLPMMDSLIVVEVSGHQVVGALENGVSQYPKLEGRFPQVSGVSFAFDPQQPPGSRINPQHVKIGDEMLDMTQKYRLVTKMYLYQGKDGYDVLKNSPILMADDESPELCTAVQNHFQAIKLLTGAQDHPHTHHRQSLVALSRRHSVVRMAEEAHGHSHKQQSLSRGISLDASVRRNQFGARQPSLDNVEHEQARLSPKIEGRIVILTSEVKERLAEERKKQFIQPIHIKDVIAEEGPNITSFEEKS</sequence>
<protein>
    <submittedName>
        <fullName evidence="6">5' nucleotidase-like</fullName>
    </submittedName>
</protein>
<dbReference type="EMBL" id="MNPL01021846">
    <property type="protein sequence ID" value="OQR69207.1"/>
    <property type="molecule type" value="Genomic_DNA"/>
</dbReference>
<dbReference type="Proteomes" id="UP000192247">
    <property type="component" value="Unassembled WGS sequence"/>
</dbReference>
<dbReference type="InterPro" id="IPR004843">
    <property type="entry name" value="Calcineurin-like_PHP"/>
</dbReference>
<comment type="caution">
    <text evidence="6">The sequence shown here is derived from an EMBL/GenBank/DDBJ whole genome shotgun (WGS) entry which is preliminary data.</text>
</comment>
<reference evidence="6 7" key="1">
    <citation type="journal article" date="2017" name="Gigascience">
        <title>Draft genome of the honey bee ectoparasitic mite, Tropilaelaps mercedesae, is shaped by the parasitic life history.</title>
        <authorList>
            <person name="Dong X."/>
            <person name="Armstrong S.D."/>
            <person name="Xia D."/>
            <person name="Makepeace B.L."/>
            <person name="Darby A.C."/>
            <person name="Kadowaki T."/>
        </authorList>
    </citation>
    <scope>NUCLEOTIDE SEQUENCE [LARGE SCALE GENOMIC DNA]</scope>
    <source>
        <strain evidence="6">Wuxi-XJTLU</strain>
    </source>
</reference>
<dbReference type="FunCoup" id="A0A1V9X6R7">
    <property type="interactions" value="99"/>
</dbReference>
<organism evidence="6 7">
    <name type="scientific">Tropilaelaps mercedesae</name>
    <dbReference type="NCBI Taxonomy" id="418985"/>
    <lineage>
        <taxon>Eukaryota</taxon>
        <taxon>Metazoa</taxon>
        <taxon>Ecdysozoa</taxon>
        <taxon>Arthropoda</taxon>
        <taxon>Chelicerata</taxon>
        <taxon>Arachnida</taxon>
        <taxon>Acari</taxon>
        <taxon>Parasitiformes</taxon>
        <taxon>Mesostigmata</taxon>
        <taxon>Gamasina</taxon>
        <taxon>Dermanyssoidea</taxon>
        <taxon>Laelapidae</taxon>
        <taxon>Tropilaelaps</taxon>
    </lineage>
</organism>
<dbReference type="InterPro" id="IPR006179">
    <property type="entry name" value="5_nucleotidase/apyrase"/>
</dbReference>
<accession>A0A1V9X6R7</accession>
<dbReference type="PANTHER" id="PTHR11575:SF48">
    <property type="entry name" value="5'-NUCLEOTIDASE"/>
    <property type="match status" value="1"/>
</dbReference>
<name>A0A1V9X6R7_9ACAR</name>
<dbReference type="InterPro" id="IPR041821">
    <property type="entry name" value="CG11883_N"/>
</dbReference>
<dbReference type="InParanoid" id="A0A1V9X6R7"/>
<evidence type="ECO:0000259" key="5">
    <source>
        <dbReference type="Pfam" id="PF02872"/>
    </source>
</evidence>
<evidence type="ECO:0000256" key="1">
    <source>
        <dbReference type="ARBA" id="ARBA00006654"/>
    </source>
</evidence>
<evidence type="ECO:0000313" key="6">
    <source>
        <dbReference type="EMBL" id="OQR69207.1"/>
    </source>
</evidence>
<dbReference type="CDD" id="cd07406">
    <property type="entry name" value="MPP_CG11883_N"/>
    <property type="match status" value="1"/>
</dbReference>
<dbReference type="Pfam" id="PF00149">
    <property type="entry name" value="Metallophos"/>
    <property type="match status" value="1"/>
</dbReference>
<proteinExistence type="inferred from homology"/>
<dbReference type="Gene3D" id="3.90.780.10">
    <property type="entry name" value="5'-Nucleotidase, C-terminal domain"/>
    <property type="match status" value="1"/>
</dbReference>
<dbReference type="GO" id="GO:0000166">
    <property type="term" value="F:nucleotide binding"/>
    <property type="evidence" value="ECO:0007669"/>
    <property type="project" value="UniProtKB-KW"/>
</dbReference>
<keyword evidence="2" id="KW-0732">Signal</keyword>
<dbReference type="InterPro" id="IPR008334">
    <property type="entry name" value="5'-Nucleotdase_C"/>
</dbReference>
<evidence type="ECO:0000256" key="2">
    <source>
        <dbReference type="ARBA" id="ARBA00022729"/>
    </source>
</evidence>
<keyword evidence="3" id="KW-0547">Nucleotide-binding</keyword>